<protein>
    <submittedName>
        <fullName evidence="7">Squamosa promoter-binding protein isoform 1</fullName>
    </submittedName>
</protein>
<feature type="domain" description="SBP-type" evidence="6">
    <location>
        <begin position="26"/>
        <end position="117"/>
    </location>
</feature>
<dbReference type="GO" id="GO:0005634">
    <property type="term" value="C:nucleus"/>
    <property type="evidence" value="ECO:0007669"/>
    <property type="project" value="InterPro"/>
</dbReference>
<dbReference type="InterPro" id="IPR036893">
    <property type="entry name" value="SBP_sf"/>
</dbReference>
<keyword evidence="8" id="KW-1185">Reference proteome</keyword>
<keyword evidence="2 4" id="KW-0863">Zinc-finger</keyword>
<dbReference type="SUPFAM" id="SSF103612">
    <property type="entry name" value="SBT domain"/>
    <property type="match status" value="1"/>
</dbReference>
<dbReference type="Proteomes" id="UP000593562">
    <property type="component" value="Unassembled WGS sequence"/>
</dbReference>
<organism evidence="7 8">
    <name type="scientific">Tripterygium wilfordii</name>
    <name type="common">Thunder God vine</name>
    <dbReference type="NCBI Taxonomy" id="458696"/>
    <lineage>
        <taxon>Eukaryota</taxon>
        <taxon>Viridiplantae</taxon>
        <taxon>Streptophyta</taxon>
        <taxon>Embryophyta</taxon>
        <taxon>Tracheophyta</taxon>
        <taxon>Spermatophyta</taxon>
        <taxon>Magnoliopsida</taxon>
        <taxon>eudicotyledons</taxon>
        <taxon>Gunneridae</taxon>
        <taxon>Pentapetalae</taxon>
        <taxon>rosids</taxon>
        <taxon>fabids</taxon>
        <taxon>Celastrales</taxon>
        <taxon>Celastraceae</taxon>
        <taxon>Tripterygium</taxon>
    </lineage>
</organism>
<reference evidence="7 8" key="1">
    <citation type="journal article" date="2020" name="Nat. Commun.">
        <title>Genome of Tripterygium wilfordii and identification of cytochrome P450 involved in triptolide biosynthesis.</title>
        <authorList>
            <person name="Tu L."/>
            <person name="Su P."/>
            <person name="Zhang Z."/>
            <person name="Gao L."/>
            <person name="Wang J."/>
            <person name="Hu T."/>
            <person name="Zhou J."/>
            <person name="Zhang Y."/>
            <person name="Zhao Y."/>
            <person name="Liu Y."/>
            <person name="Song Y."/>
            <person name="Tong Y."/>
            <person name="Lu Y."/>
            <person name="Yang J."/>
            <person name="Xu C."/>
            <person name="Jia M."/>
            <person name="Peters R.J."/>
            <person name="Huang L."/>
            <person name="Gao W."/>
        </authorList>
    </citation>
    <scope>NUCLEOTIDE SEQUENCE [LARGE SCALE GENOMIC DNA]</scope>
    <source>
        <strain evidence="8">cv. XIE 37</strain>
        <tissue evidence="7">Leaf</tissue>
    </source>
</reference>
<gene>
    <name evidence="7" type="ORF">HS088_TW18G00921</name>
</gene>
<keyword evidence="1" id="KW-0479">Metal-binding</keyword>
<dbReference type="InterPro" id="IPR044817">
    <property type="entry name" value="SBP-like"/>
</dbReference>
<name>A0A7J7CDS0_TRIWF</name>
<accession>A0A7J7CDS0</accession>
<evidence type="ECO:0000259" key="6">
    <source>
        <dbReference type="PROSITE" id="PS51141"/>
    </source>
</evidence>
<dbReference type="EMBL" id="JAAARO010000018">
    <property type="protein sequence ID" value="KAF5732230.1"/>
    <property type="molecule type" value="Genomic_DNA"/>
</dbReference>
<dbReference type="InParanoid" id="A0A7J7CDS0"/>
<dbReference type="PANTHER" id="PTHR31251">
    <property type="entry name" value="SQUAMOSA PROMOTER-BINDING-LIKE PROTEIN 4"/>
    <property type="match status" value="1"/>
</dbReference>
<keyword evidence="3" id="KW-0862">Zinc</keyword>
<dbReference type="PANTHER" id="PTHR31251:SF208">
    <property type="entry name" value="SQUAMOSA PROMOTER-BINDING-LIKE PROTEIN 18"/>
    <property type="match status" value="1"/>
</dbReference>
<evidence type="ECO:0000256" key="1">
    <source>
        <dbReference type="ARBA" id="ARBA00022723"/>
    </source>
</evidence>
<evidence type="ECO:0000313" key="8">
    <source>
        <dbReference type="Proteomes" id="UP000593562"/>
    </source>
</evidence>
<feature type="region of interest" description="Disordered" evidence="5">
    <location>
        <begin position="100"/>
        <end position="127"/>
    </location>
</feature>
<proteinExistence type="predicted"/>
<dbReference type="AlphaFoldDB" id="A0A7J7CDS0"/>
<evidence type="ECO:0000256" key="4">
    <source>
        <dbReference type="PROSITE-ProRule" id="PRU00470"/>
    </source>
</evidence>
<dbReference type="PROSITE" id="PS51141">
    <property type="entry name" value="ZF_SBP"/>
    <property type="match status" value="1"/>
</dbReference>
<dbReference type="InterPro" id="IPR004333">
    <property type="entry name" value="SBP_dom"/>
</dbReference>
<evidence type="ECO:0000313" key="7">
    <source>
        <dbReference type="EMBL" id="KAF5732230.1"/>
    </source>
</evidence>
<comment type="caution">
    <text evidence="7">The sequence shown here is derived from an EMBL/GenBank/DDBJ whole genome shotgun (WGS) entry which is preliminary data.</text>
</comment>
<dbReference type="Pfam" id="PF03110">
    <property type="entry name" value="SBP"/>
    <property type="match status" value="1"/>
</dbReference>
<evidence type="ECO:0000256" key="2">
    <source>
        <dbReference type="ARBA" id="ARBA00022771"/>
    </source>
</evidence>
<dbReference type="GO" id="GO:0008270">
    <property type="term" value="F:zinc ion binding"/>
    <property type="evidence" value="ECO:0007669"/>
    <property type="project" value="UniProtKB-KW"/>
</dbReference>
<evidence type="ECO:0000256" key="5">
    <source>
        <dbReference type="SAM" id="MobiDB-lite"/>
    </source>
</evidence>
<feature type="compositionally biased region" description="Basic and acidic residues" evidence="5">
    <location>
        <begin position="100"/>
        <end position="110"/>
    </location>
</feature>
<evidence type="ECO:0000256" key="3">
    <source>
        <dbReference type="ARBA" id="ARBA00022833"/>
    </source>
</evidence>
<dbReference type="GO" id="GO:0003677">
    <property type="term" value="F:DNA binding"/>
    <property type="evidence" value="ECO:0007669"/>
    <property type="project" value="InterPro"/>
</dbReference>
<sequence length="336" mass="36497">MDWKSRATSWDLTEFAQEAIPSVDESGGFQNHGIGGDFSVDLKLGQVGNSSNQSSTNKWKELRVSKMASLNSGSAKRARAGTNGTQAVSFHSLEEFDEDKRSCRKRLDGHNRRRRKPQPDPITRSGSILSNYQGACLLPLSNATFYPSSAMVNPGWSGVVNGEAVARHNNSLQQQLHFGDEQNLFIEPSSSGGSYKGGKEFAFLQATSPGTSSVRRPLLKTIAFPQSVGGSHMMFCDRLTTQVARDSDCALSLLSSSPRTQTSGTNFNNMLHPSSILPSHHQIGQRFSDHGLDSMDSVLVSSGTDASIHSTASNYQMGSDEISGNKAPQTLPFYWE</sequence>